<feature type="region of interest" description="Disordered" evidence="4">
    <location>
        <begin position="1"/>
        <end position="34"/>
    </location>
</feature>
<dbReference type="AlphaFoldDB" id="A0A1Y2FH58"/>
<gene>
    <name evidence="6" type="ORF">BCR37DRAFT_346816</name>
</gene>
<proteinExistence type="predicted"/>
<dbReference type="PROSITE" id="PS50294">
    <property type="entry name" value="WD_REPEATS_REGION"/>
    <property type="match status" value="1"/>
</dbReference>
<dbReference type="Pfam" id="PF23798">
    <property type="entry name" value="Beta-prop_SPT8"/>
    <property type="match status" value="2"/>
</dbReference>
<keyword evidence="1 3" id="KW-0853">WD repeat</keyword>
<keyword evidence="2" id="KW-0677">Repeat</keyword>
<feature type="domain" description="Transcription factor spt8 beta-propeller" evidence="5">
    <location>
        <begin position="287"/>
        <end position="521"/>
    </location>
</feature>
<dbReference type="PROSITE" id="PS50082">
    <property type="entry name" value="WD_REPEATS_2"/>
    <property type="match status" value="1"/>
</dbReference>
<feature type="domain" description="Transcription factor spt8 beta-propeller" evidence="5">
    <location>
        <begin position="47"/>
        <end position="282"/>
    </location>
</feature>
<name>A0A1Y2FH58_PROLT</name>
<dbReference type="EMBL" id="MCFI01000008">
    <property type="protein sequence ID" value="ORY83272.1"/>
    <property type="molecule type" value="Genomic_DNA"/>
</dbReference>
<accession>A0A1Y2FH58</accession>
<sequence>MRSSRSPVAEEDQEDEEEADEPQAQNRAAIERPAVPVQAGAESCSWYDFVPTIAAPQATQVNCVVTSRGLRWFFTGGQDGYIRKYDFHQTLTGKLPLTVAQRHPFVDSVQKAGVLLSYWKNEELPESADALLLSKPSSQLTNKQISPIHCLAVHSEALWILSGLQSGAINLQAVRVEEGRVLHVMRGHTGPVSVLQLSGDDRSLLSGSWDKRVHDWDMETGQIRRTFAAGNDVTGQVSAIAVRNPDAAALDESVFVDEADRAPLVADQGQEEEMEDVEKDLPSRQARHSPASTNSFDPLFDEDDDAEPVLPTTEPPKIVDGTVEPASTIKVEGDEFTSTASNVVVDNGLDQIFLTACVDGTLSLWDRRRQDPIVRIPVPRGTPPWCLSACFSHDGEFFYCGRRNGTVEEFSMRKGNFGAELGSARCGRRVIKMPNNSGPVSSVRSMPNGRSLLCASYDNVRLYDLQSSPTTKGMPFLIVPGHHGGIISQLYVDDSCRYAFSTSGNRGWDGSSTEVILGYEIGIPQS</sequence>
<dbReference type="PANTHER" id="PTHR19848:SF8">
    <property type="entry name" value="F-BOX AND WD REPEAT DOMAIN CONTAINING 7"/>
    <property type="match status" value="1"/>
</dbReference>
<evidence type="ECO:0000313" key="6">
    <source>
        <dbReference type="EMBL" id="ORY83272.1"/>
    </source>
</evidence>
<dbReference type="OrthoDB" id="10260946at2759"/>
<feature type="compositionally biased region" description="Acidic residues" evidence="4">
    <location>
        <begin position="269"/>
        <end position="278"/>
    </location>
</feature>
<keyword evidence="7" id="KW-1185">Reference proteome</keyword>
<dbReference type="SMART" id="SM00320">
    <property type="entry name" value="WD40"/>
    <property type="match status" value="5"/>
</dbReference>
<dbReference type="InterPro" id="IPR057544">
    <property type="entry name" value="Beta-prop_SPT8"/>
</dbReference>
<organism evidence="6 7">
    <name type="scientific">Protomyces lactucae-debilis</name>
    <dbReference type="NCBI Taxonomy" id="2754530"/>
    <lineage>
        <taxon>Eukaryota</taxon>
        <taxon>Fungi</taxon>
        <taxon>Dikarya</taxon>
        <taxon>Ascomycota</taxon>
        <taxon>Taphrinomycotina</taxon>
        <taxon>Taphrinomycetes</taxon>
        <taxon>Taphrinales</taxon>
        <taxon>Protomycetaceae</taxon>
        <taxon>Protomyces</taxon>
    </lineage>
</organism>
<dbReference type="GeneID" id="63784320"/>
<dbReference type="SUPFAM" id="SSF50978">
    <property type="entry name" value="WD40 repeat-like"/>
    <property type="match status" value="1"/>
</dbReference>
<evidence type="ECO:0000313" key="7">
    <source>
        <dbReference type="Proteomes" id="UP000193685"/>
    </source>
</evidence>
<dbReference type="STRING" id="56484.A0A1Y2FH58"/>
<reference evidence="6 7" key="1">
    <citation type="submission" date="2016-07" db="EMBL/GenBank/DDBJ databases">
        <title>Pervasive Adenine N6-methylation of Active Genes in Fungi.</title>
        <authorList>
            <consortium name="DOE Joint Genome Institute"/>
            <person name="Mondo S.J."/>
            <person name="Dannebaum R.O."/>
            <person name="Kuo R.C."/>
            <person name="Labutti K."/>
            <person name="Haridas S."/>
            <person name="Kuo A."/>
            <person name="Salamov A."/>
            <person name="Ahrendt S.R."/>
            <person name="Lipzen A."/>
            <person name="Sullivan W."/>
            <person name="Andreopoulos W.B."/>
            <person name="Clum A."/>
            <person name="Lindquist E."/>
            <person name="Daum C."/>
            <person name="Ramamoorthy G.K."/>
            <person name="Gryganskyi A."/>
            <person name="Culley D."/>
            <person name="Magnuson J.K."/>
            <person name="James T.Y."/>
            <person name="O'Malley M.A."/>
            <person name="Stajich J.E."/>
            <person name="Spatafora J.W."/>
            <person name="Visel A."/>
            <person name="Grigoriev I.V."/>
        </authorList>
    </citation>
    <scope>NUCLEOTIDE SEQUENCE [LARGE SCALE GENOMIC DNA]</scope>
    <source>
        <strain evidence="6 7">12-1054</strain>
    </source>
</reference>
<evidence type="ECO:0000259" key="5">
    <source>
        <dbReference type="Pfam" id="PF23798"/>
    </source>
</evidence>
<dbReference type="RefSeq" id="XP_040725853.1">
    <property type="nucleotide sequence ID" value="XM_040867721.1"/>
</dbReference>
<feature type="repeat" description="WD" evidence="3">
    <location>
        <begin position="185"/>
        <end position="226"/>
    </location>
</feature>
<dbReference type="InterPro" id="IPR036322">
    <property type="entry name" value="WD40_repeat_dom_sf"/>
</dbReference>
<evidence type="ECO:0000256" key="4">
    <source>
        <dbReference type="SAM" id="MobiDB-lite"/>
    </source>
</evidence>
<dbReference type="InterPro" id="IPR001680">
    <property type="entry name" value="WD40_rpt"/>
</dbReference>
<dbReference type="InterPro" id="IPR015943">
    <property type="entry name" value="WD40/YVTN_repeat-like_dom_sf"/>
</dbReference>
<dbReference type="Proteomes" id="UP000193685">
    <property type="component" value="Unassembled WGS sequence"/>
</dbReference>
<dbReference type="OMA" id="WDRRQPN"/>
<feature type="region of interest" description="Disordered" evidence="4">
    <location>
        <begin position="265"/>
        <end position="320"/>
    </location>
</feature>
<feature type="compositionally biased region" description="Acidic residues" evidence="4">
    <location>
        <begin position="9"/>
        <end position="21"/>
    </location>
</feature>
<evidence type="ECO:0000256" key="1">
    <source>
        <dbReference type="ARBA" id="ARBA00022574"/>
    </source>
</evidence>
<evidence type="ECO:0000256" key="2">
    <source>
        <dbReference type="ARBA" id="ARBA00022737"/>
    </source>
</evidence>
<evidence type="ECO:0000256" key="3">
    <source>
        <dbReference type="PROSITE-ProRule" id="PRU00221"/>
    </source>
</evidence>
<comment type="caution">
    <text evidence="6">The sequence shown here is derived from an EMBL/GenBank/DDBJ whole genome shotgun (WGS) entry which is preliminary data.</text>
</comment>
<dbReference type="PANTHER" id="PTHR19848">
    <property type="entry name" value="WD40 REPEAT PROTEIN"/>
    <property type="match status" value="1"/>
</dbReference>
<protein>
    <submittedName>
        <fullName evidence="6">WD40-repeat-containing domain protein</fullName>
    </submittedName>
</protein>
<dbReference type="Gene3D" id="2.130.10.10">
    <property type="entry name" value="YVTN repeat-like/Quinoprotein amine dehydrogenase"/>
    <property type="match status" value="2"/>
</dbReference>